<dbReference type="Proteomes" id="UP001196413">
    <property type="component" value="Unassembled WGS sequence"/>
</dbReference>
<keyword evidence="1" id="KW-0812">Transmembrane</keyword>
<keyword evidence="3" id="KW-1185">Reference proteome</keyword>
<gene>
    <name evidence="2" type="ORF">KIN20_005240</name>
</gene>
<comment type="caution">
    <text evidence="2">The sequence shown here is derived from an EMBL/GenBank/DDBJ whole genome shotgun (WGS) entry which is preliminary data.</text>
</comment>
<evidence type="ECO:0000256" key="1">
    <source>
        <dbReference type="SAM" id="Phobius"/>
    </source>
</evidence>
<reference evidence="2" key="1">
    <citation type="submission" date="2021-06" db="EMBL/GenBank/DDBJ databases">
        <title>Parelaphostrongylus tenuis whole genome reference sequence.</title>
        <authorList>
            <person name="Garwood T.J."/>
            <person name="Larsen P.A."/>
            <person name="Fountain-Jones N.M."/>
            <person name="Garbe J.R."/>
            <person name="Macchietto M.G."/>
            <person name="Kania S.A."/>
            <person name="Gerhold R.W."/>
            <person name="Richards J.E."/>
            <person name="Wolf T.M."/>
        </authorList>
    </citation>
    <scope>NUCLEOTIDE SEQUENCE</scope>
    <source>
        <strain evidence="2">MNPRO001-30</strain>
        <tissue evidence="2">Meninges</tissue>
    </source>
</reference>
<accession>A0AAD5M2Y7</accession>
<dbReference type="AlphaFoldDB" id="A0AAD5M2Y7"/>
<organism evidence="2 3">
    <name type="scientific">Parelaphostrongylus tenuis</name>
    <name type="common">Meningeal worm</name>
    <dbReference type="NCBI Taxonomy" id="148309"/>
    <lineage>
        <taxon>Eukaryota</taxon>
        <taxon>Metazoa</taxon>
        <taxon>Ecdysozoa</taxon>
        <taxon>Nematoda</taxon>
        <taxon>Chromadorea</taxon>
        <taxon>Rhabditida</taxon>
        <taxon>Rhabditina</taxon>
        <taxon>Rhabditomorpha</taxon>
        <taxon>Strongyloidea</taxon>
        <taxon>Metastrongylidae</taxon>
        <taxon>Parelaphostrongylus</taxon>
    </lineage>
</organism>
<evidence type="ECO:0000313" key="2">
    <source>
        <dbReference type="EMBL" id="KAJ1349643.1"/>
    </source>
</evidence>
<dbReference type="Gene3D" id="2.130.10.10">
    <property type="entry name" value="YVTN repeat-like/Quinoprotein amine dehydrogenase"/>
    <property type="match status" value="1"/>
</dbReference>
<keyword evidence="1" id="KW-0472">Membrane</keyword>
<proteinExistence type="predicted"/>
<sequence length="56" mass="6205">MNGEELEDTQLLDLETDEHTLWAGMLGSSQIVLQVTSTSVLLAQEGNKKNHMETFA</sequence>
<evidence type="ECO:0000313" key="3">
    <source>
        <dbReference type="Proteomes" id="UP001196413"/>
    </source>
</evidence>
<name>A0AAD5M2Y7_PARTN</name>
<protein>
    <submittedName>
        <fullName evidence="2">Uncharacterized protein</fullName>
    </submittedName>
</protein>
<dbReference type="EMBL" id="JAHQIW010000708">
    <property type="protein sequence ID" value="KAJ1349643.1"/>
    <property type="molecule type" value="Genomic_DNA"/>
</dbReference>
<dbReference type="InterPro" id="IPR015943">
    <property type="entry name" value="WD40/YVTN_repeat-like_dom_sf"/>
</dbReference>
<feature type="transmembrane region" description="Helical" evidence="1">
    <location>
        <begin position="20"/>
        <end position="43"/>
    </location>
</feature>
<keyword evidence="1" id="KW-1133">Transmembrane helix</keyword>